<reference evidence="2" key="1">
    <citation type="journal article" date="2015" name="BMC Genomics">
        <title>Diversity of the cell-wall associated genomic island of the archaeon Haloquadratum walsbyi.</title>
        <authorList>
            <person name="Martin-Cuadrado A.B."/>
            <person name="Pasic L."/>
            <person name="Rodriguez-Valera F."/>
        </authorList>
    </citation>
    <scope>NUCLEOTIDE SEQUENCE</scope>
</reference>
<evidence type="ECO:0000313" key="2">
    <source>
        <dbReference type="EMBL" id="AKY04299.1"/>
    </source>
</evidence>
<proteinExistence type="predicted"/>
<name>A0A0K1YBM4_9EURY</name>
<dbReference type="EMBL" id="KT322177">
    <property type="protein sequence ID" value="AKY04299.1"/>
    <property type="molecule type" value="Genomic_DNA"/>
</dbReference>
<organism evidence="2">
    <name type="scientific">uncultured haloarchaeon</name>
    <dbReference type="NCBI Taxonomy" id="160804"/>
    <lineage>
        <taxon>Archaea</taxon>
        <taxon>Methanobacteriati</taxon>
        <taxon>Methanobacteriota</taxon>
        <taxon>Stenosarchaea group</taxon>
        <taxon>Halobacteria</taxon>
        <taxon>Halobacteriales</taxon>
        <taxon>Halobacteriaceae</taxon>
        <taxon>environmental samples</taxon>
    </lineage>
</organism>
<feature type="compositionally biased region" description="Polar residues" evidence="1">
    <location>
        <begin position="1"/>
        <end position="17"/>
    </location>
</feature>
<dbReference type="AlphaFoldDB" id="A0A0K1YBM4"/>
<sequence length="38" mass="4109">MIWRDSSNQYPLGSESSPVMGPTGTMWLCAESTEANSS</sequence>
<accession>A0A0K1YBM4</accession>
<evidence type="ECO:0000256" key="1">
    <source>
        <dbReference type="SAM" id="MobiDB-lite"/>
    </source>
</evidence>
<protein>
    <submittedName>
        <fullName evidence="2">Uncharacterized protein</fullName>
    </submittedName>
</protein>
<feature type="region of interest" description="Disordered" evidence="1">
    <location>
        <begin position="1"/>
        <end position="24"/>
    </location>
</feature>